<dbReference type="Gene3D" id="2.60.40.10">
    <property type="entry name" value="Immunoglobulins"/>
    <property type="match status" value="1"/>
</dbReference>
<dbReference type="SUPFAM" id="SSF51445">
    <property type="entry name" value="(Trans)glycosidases"/>
    <property type="match status" value="1"/>
</dbReference>
<evidence type="ECO:0000259" key="11">
    <source>
        <dbReference type="PROSITE" id="PS51166"/>
    </source>
</evidence>
<dbReference type="GO" id="GO:0005737">
    <property type="term" value="C:cytoplasm"/>
    <property type="evidence" value="ECO:0007669"/>
    <property type="project" value="UniProtKB-SubCell"/>
</dbReference>
<dbReference type="Pfam" id="PF02446">
    <property type="entry name" value="Glyco_hydro_77"/>
    <property type="match status" value="1"/>
</dbReference>
<comment type="catalytic activity">
    <reaction evidence="1">
        <text>Transfers a segment of a (1-&gt;4)-alpha-D-glucan to a new position in an acceptor, which may be glucose or a (1-&gt;4)-alpha-D-glucan.</text>
        <dbReference type="EC" id="2.4.1.25"/>
    </reaction>
</comment>
<evidence type="ECO:0000313" key="12">
    <source>
        <dbReference type="EMBL" id="NDV29572.1"/>
    </source>
</evidence>
<organism evidence="12">
    <name type="scientific">Arcella intermedia</name>
    <dbReference type="NCBI Taxonomy" id="1963864"/>
    <lineage>
        <taxon>Eukaryota</taxon>
        <taxon>Amoebozoa</taxon>
        <taxon>Tubulinea</taxon>
        <taxon>Elardia</taxon>
        <taxon>Arcellinida</taxon>
        <taxon>Sphaerothecina</taxon>
        <taxon>Arcellidae</taxon>
        <taxon>Arcella</taxon>
    </lineage>
</organism>
<name>A0A6B2KY11_9EUKA</name>
<evidence type="ECO:0000256" key="7">
    <source>
        <dbReference type="ARBA" id="ARBA00022679"/>
    </source>
</evidence>
<evidence type="ECO:0000256" key="1">
    <source>
        <dbReference type="ARBA" id="ARBA00000439"/>
    </source>
</evidence>
<protein>
    <recommendedName>
        <fullName evidence="4">4-alpha-glucanotransferase</fullName>
        <ecNumber evidence="4">2.4.1.25</ecNumber>
    </recommendedName>
    <alternativeName>
        <fullName evidence="9">Amylomaltase</fullName>
    </alternativeName>
    <alternativeName>
        <fullName evidence="10">Disproportionating enzyme</fullName>
    </alternativeName>
</protein>
<dbReference type="SMART" id="SM01065">
    <property type="entry name" value="CBM_2"/>
    <property type="match status" value="1"/>
</dbReference>
<dbReference type="SUPFAM" id="SSF49452">
    <property type="entry name" value="Starch-binding domain-like"/>
    <property type="match status" value="1"/>
</dbReference>
<keyword evidence="7" id="KW-0808">Transferase</keyword>
<keyword evidence="5" id="KW-0963">Cytoplasm</keyword>
<dbReference type="GO" id="GO:0004134">
    <property type="term" value="F:4-alpha-glucanotransferase activity"/>
    <property type="evidence" value="ECO:0007669"/>
    <property type="project" value="UniProtKB-EC"/>
</dbReference>
<feature type="domain" description="CBM20" evidence="11">
    <location>
        <begin position="69"/>
        <end position="176"/>
    </location>
</feature>
<dbReference type="InterPro" id="IPR003385">
    <property type="entry name" value="Glyco_hydro_77"/>
</dbReference>
<comment type="similarity">
    <text evidence="3">Belongs to the disproportionating enzyme family.</text>
</comment>
<proteinExistence type="inferred from homology"/>
<evidence type="ECO:0000256" key="4">
    <source>
        <dbReference type="ARBA" id="ARBA00012560"/>
    </source>
</evidence>
<reference evidence="12" key="1">
    <citation type="journal article" date="2020" name="J. Eukaryot. Microbiol.">
        <title>De novo Sequencing, Assembly and Annotation of the Transcriptome for the Free-Living Testate Amoeba Arcella intermedia.</title>
        <authorList>
            <person name="Ribeiro G.M."/>
            <person name="Porfirio-Sousa A.L."/>
            <person name="Maurer-Alcala X.X."/>
            <person name="Katz L.A."/>
            <person name="Lahr D.J.G."/>
        </authorList>
    </citation>
    <scope>NUCLEOTIDE SEQUENCE</scope>
</reference>
<dbReference type="EC" id="2.4.1.25" evidence="4"/>
<dbReference type="AlphaFoldDB" id="A0A6B2KY11"/>
<keyword evidence="6" id="KW-0328">Glycosyltransferase</keyword>
<evidence type="ECO:0000256" key="10">
    <source>
        <dbReference type="ARBA" id="ARBA00031501"/>
    </source>
</evidence>
<sequence>MRTGGEGEEIVWETGNVRVVNLEDTKGSIHCYDDWKSPSSPEESFLCSSLFSKVILAPKETPHPLVPPEADPAAHLLHFSLPAGSAEPDEILFVTGSIPELGRWSASEAVPFYYSQGAYSAKVLVRGAGPVQFKYFLLSWNGVKRWETGDNRTLHLQASLIKINSTFRRSDLNWRGTGVSFPLFSVRSDSGLGIGEFKDLIGLLDFCKKTGLYMIHIMPINHNHSKSPYSILSAFALNLIYLHLPVLTKNKKLLEEMEKSRNQLNQLPYVDLEEVIRLKMEYSKMVFEEDGRETMESEEFQEFFSFSKEWLVPYALFQVLANIYTTPDHTQWDPAHQNMTTESIVKLSSEKIDECEYYYYVQYHLHSQLMEASEYAAFNHVGLMVDLPIGVHPSSVDCWLNPNYFNMDMSAGDPALYEYNNNGEVWGVPTYNWEEMKKQSYSWWKSRLAKLSLYFQAYRIKHINGIARMWEIPLTHDDALLGHYSPSTPITRTELELVGLWDIDRLTNPYITEDILRGHFGTRTPEIISTYFNKLPTGLYIFKDQYQTKTKIQASKPIIKEMDLNKLKGVFSELMREVILIPDPSDPKCKFYPRVKLYNTRSYHNLPDWMKETLWKTHQKFYFEKQDVLWERTADERLSMLKSSSEMLMVGEEASITPNCIALATSKSKILMEKSQRVTLNENQKFVHPSEYPYLSLCTTSSLDSPTISEWWKEHPVQAKMYYNLIMREKGNPPATCDTPLLTKIIEQHMWSPSLWASFPLKDLLALKSEFRKEEMGGEVGEGWPAMDIKIEEFINNQNFINHLESLITACGRR</sequence>
<dbReference type="PROSITE" id="PS51166">
    <property type="entry name" value="CBM20"/>
    <property type="match status" value="1"/>
</dbReference>
<dbReference type="PANTHER" id="PTHR32518:SF3">
    <property type="entry name" value="4-ALPHA-GLUCANOTRANSFERASE"/>
    <property type="match status" value="1"/>
</dbReference>
<dbReference type="InterPro" id="IPR002044">
    <property type="entry name" value="CBM20"/>
</dbReference>
<comment type="subcellular location">
    <subcellularLocation>
        <location evidence="2">Cytoplasm</location>
    </subcellularLocation>
</comment>
<dbReference type="Pfam" id="PF00686">
    <property type="entry name" value="CBM_20"/>
    <property type="match status" value="1"/>
</dbReference>
<dbReference type="Gene3D" id="3.20.20.80">
    <property type="entry name" value="Glycosidases"/>
    <property type="match status" value="2"/>
</dbReference>
<dbReference type="InterPro" id="IPR013783">
    <property type="entry name" value="Ig-like_fold"/>
</dbReference>
<evidence type="ECO:0000256" key="9">
    <source>
        <dbReference type="ARBA" id="ARBA00031423"/>
    </source>
</evidence>
<dbReference type="GO" id="GO:0005975">
    <property type="term" value="P:carbohydrate metabolic process"/>
    <property type="evidence" value="ECO:0007669"/>
    <property type="project" value="InterPro"/>
</dbReference>
<evidence type="ECO:0000256" key="5">
    <source>
        <dbReference type="ARBA" id="ARBA00022490"/>
    </source>
</evidence>
<evidence type="ECO:0000256" key="2">
    <source>
        <dbReference type="ARBA" id="ARBA00004496"/>
    </source>
</evidence>
<dbReference type="EMBL" id="GIBP01000603">
    <property type="protein sequence ID" value="NDV29572.1"/>
    <property type="molecule type" value="Transcribed_RNA"/>
</dbReference>
<evidence type="ECO:0000256" key="6">
    <source>
        <dbReference type="ARBA" id="ARBA00022676"/>
    </source>
</evidence>
<dbReference type="InterPro" id="IPR017853">
    <property type="entry name" value="GH"/>
</dbReference>
<dbReference type="GO" id="GO:2001070">
    <property type="term" value="F:starch binding"/>
    <property type="evidence" value="ECO:0007669"/>
    <property type="project" value="InterPro"/>
</dbReference>
<accession>A0A6B2KY11</accession>
<dbReference type="InterPro" id="IPR013784">
    <property type="entry name" value="Carb-bd-like_fold"/>
</dbReference>
<dbReference type="PANTHER" id="PTHR32518">
    <property type="match status" value="1"/>
</dbReference>
<evidence type="ECO:0000256" key="8">
    <source>
        <dbReference type="ARBA" id="ARBA00023277"/>
    </source>
</evidence>
<keyword evidence="8" id="KW-0119">Carbohydrate metabolism</keyword>
<evidence type="ECO:0000256" key="3">
    <source>
        <dbReference type="ARBA" id="ARBA00005684"/>
    </source>
</evidence>